<dbReference type="SUPFAM" id="SSF52317">
    <property type="entry name" value="Class I glutamine amidotransferase-like"/>
    <property type="match status" value="1"/>
</dbReference>
<dbReference type="PROSITE" id="PS51273">
    <property type="entry name" value="GATASE_TYPE_1"/>
    <property type="match status" value="1"/>
</dbReference>
<dbReference type="InterPro" id="IPR029062">
    <property type="entry name" value="Class_I_gatase-like"/>
</dbReference>
<keyword evidence="2" id="KW-0808">Transferase</keyword>
<feature type="compositionally biased region" description="Basic residues" evidence="1">
    <location>
        <begin position="10"/>
        <end position="21"/>
    </location>
</feature>
<keyword evidence="3" id="KW-1185">Reference proteome</keyword>
<gene>
    <name evidence="2" type="ORF">F0A16_02560</name>
</gene>
<dbReference type="EMBL" id="VTPX01000001">
    <property type="protein sequence ID" value="KAA0020694.1"/>
    <property type="molecule type" value="Genomic_DNA"/>
</dbReference>
<feature type="compositionally biased region" description="Basic and acidic residues" evidence="1">
    <location>
        <begin position="248"/>
        <end position="263"/>
    </location>
</feature>
<dbReference type="Proteomes" id="UP000466024">
    <property type="component" value="Unassembled WGS sequence"/>
</dbReference>
<dbReference type="GO" id="GO:0016740">
    <property type="term" value="F:transferase activity"/>
    <property type="evidence" value="ECO:0007669"/>
    <property type="project" value="UniProtKB-KW"/>
</dbReference>
<organism evidence="2 3">
    <name type="scientific">Salinicola corii</name>
    <dbReference type="NCBI Taxonomy" id="2606937"/>
    <lineage>
        <taxon>Bacteria</taxon>
        <taxon>Pseudomonadati</taxon>
        <taxon>Pseudomonadota</taxon>
        <taxon>Gammaproteobacteria</taxon>
        <taxon>Oceanospirillales</taxon>
        <taxon>Halomonadaceae</taxon>
        <taxon>Salinicola</taxon>
    </lineage>
</organism>
<dbReference type="RefSeq" id="WP_149433813.1">
    <property type="nucleotide sequence ID" value="NZ_VTPX01000001.1"/>
</dbReference>
<dbReference type="PANTHER" id="PTHR43235:SF1">
    <property type="entry name" value="GLUTAMINE AMIDOTRANSFERASE PB2B2.05-RELATED"/>
    <property type="match status" value="1"/>
</dbReference>
<dbReference type="AlphaFoldDB" id="A0A640WJB4"/>
<reference evidence="2 3" key="1">
    <citation type="submission" date="2019-08" db="EMBL/GenBank/DDBJ databases">
        <title>Bioinformatics analysis of the strain L3 and L5.</title>
        <authorList>
            <person name="Li X."/>
        </authorList>
    </citation>
    <scope>NUCLEOTIDE SEQUENCE [LARGE SCALE GENOMIC DNA]</scope>
    <source>
        <strain evidence="2 3">L3</strain>
    </source>
</reference>
<feature type="region of interest" description="Disordered" evidence="1">
    <location>
        <begin position="241"/>
        <end position="263"/>
    </location>
</feature>
<keyword evidence="2" id="KW-0315">Glutamine amidotransferase</keyword>
<sequence length="263" mass="29912">MASTQAQSERKRRSGSTRRTSRPLIGITTSDHKSFLAWWCDWISVWRAGGRPLRISPARPLRRPVDGLIIGGGDDIGAQRYGGEMQLDVRIDPARDELELELLARYLPERIPILGICRGAQIINIHCGGSLIEDIQTTYRHIRNRRMVLPRKRIEIEPFSQLADILNRRYCHVNSLHHQAVDRPGDGLKVVAHDRDDLVQAIESDRHPFLIGVQWHPEFLLFSRSQQRLIRALVDAARLGAATPRQSPGDDGRSLDRSDDHLQ</sequence>
<dbReference type="CDD" id="cd01745">
    <property type="entry name" value="GATase1_2"/>
    <property type="match status" value="1"/>
</dbReference>
<feature type="region of interest" description="Disordered" evidence="1">
    <location>
        <begin position="1"/>
        <end position="24"/>
    </location>
</feature>
<proteinExistence type="predicted"/>
<evidence type="ECO:0000256" key="1">
    <source>
        <dbReference type="SAM" id="MobiDB-lite"/>
    </source>
</evidence>
<evidence type="ECO:0000313" key="3">
    <source>
        <dbReference type="Proteomes" id="UP000466024"/>
    </source>
</evidence>
<dbReference type="Gene3D" id="3.40.50.880">
    <property type="match status" value="1"/>
</dbReference>
<evidence type="ECO:0000313" key="2">
    <source>
        <dbReference type="EMBL" id="KAA0020694.1"/>
    </source>
</evidence>
<dbReference type="GO" id="GO:0005829">
    <property type="term" value="C:cytosol"/>
    <property type="evidence" value="ECO:0007669"/>
    <property type="project" value="TreeGrafter"/>
</dbReference>
<dbReference type="InterPro" id="IPR011697">
    <property type="entry name" value="Peptidase_C26"/>
</dbReference>
<dbReference type="GO" id="GO:0016811">
    <property type="term" value="F:hydrolase activity, acting on carbon-nitrogen (but not peptide) bonds, in linear amides"/>
    <property type="evidence" value="ECO:0007669"/>
    <property type="project" value="InterPro"/>
</dbReference>
<accession>A0A640WJB4</accession>
<dbReference type="Pfam" id="PF07722">
    <property type="entry name" value="Peptidase_C26"/>
    <property type="match status" value="1"/>
</dbReference>
<name>A0A640WJB4_9GAMM</name>
<protein>
    <submittedName>
        <fullName evidence="2">Type 1 glutamine amidotransferase</fullName>
    </submittedName>
</protein>
<comment type="caution">
    <text evidence="2">The sequence shown here is derived from an EMBL/GenBank/DDBJ whole genome shotgun (WGS) entry which is preliminary data.</text>
</comment>
<dbReference type="InterPro" id="IPR044668">
    <property type="entry name" value="PuuD-like"/>
</dbReference>
<dbReference type="PANTHER" id="PTHR43235">
    <property type="entry name" value="GLUTAMINE AMIDOTRANSFERASE PB2B2.05-RELATED"/>
    <property type="match status" value="1"/>
</dbReference>